<dbReference type="Pfam" id="PF04402">
    <property type="entry name" value="SIMPL"/>
    <property type="match status" value="1"/>
</dbReference>
<proteinExistence type="predicted"/>
<dbReference type="Gene3D" id="3.30.110.170">
    <property type="entry name" value="Protein of unknown function (DUF541), domain 1"/>
    <property type="match status" value="1"/>
</dbReference>
<dbReference type="Gene3D" id="3.30.70.2970">
    <property type="entry name" value="Protein of unknown function (DUF541), domain 2"/>
    <property type="match status" value="1"/>
</dbReference>
<dbReference type="EMBL" id="LDJI01000001">
    <property type="protein sequence ID" value="KRG66525.1"/>
    <property type="molecule type" value="Genomic_DNA"/>
</dbReference>
<feature type="signal peptide" evidence="1">
    <location>
        <begin position="1"/>
        <end position="22"/>
    </location>
</feature>
<dbReference type="PANTHER" id="PTHR34387">
    <property type="entry name" value="SLR1258 PROTEIN"/>
    <property type="match status" value="1"/>
</dbReference>
<evidence type="ECO:0008006" key="4">
    <source>
        <dbReference type="Google" id="ProtNLM"/>
    </source>
</evidence>
<dbReference type="OrthoDB" id="5985609at2"/>
<organism evidence="2 3">
    <name type="scientific">Stenotrophomonas humi</name>
    <dbReference type="NCBI Taxonomy" id="405444"/>
    <lineage>
        <taxon>Bacteria</taxon>
        <taxon>Pseudomonadati</taxon>
        <taxon>Pseudomonadota</taxon>
        <taxon>Gammaproteobacteria</taxon>
        <taxon>Lysobacterales</taxon>
        <taxon>Lysobacteraceae</taxon>
        <taxon>Stenotrophomonas</taxon>
    </lineage>
</organism>
<dbReference type="RefSeq" id="WP_057631541.1">
    <property type="nucleotide sequence ID" value="NZ_LDJI01000001.1"/>
</dbReference>
<feature type="chain" id="PRO_5006393714" description="SIMPL domain-containing protein" evidence="1">
    <location>
        <begin position="23"/>
        <end position="256"/>
    </location>
</feature>
<dbReference type="GO" id="GO:0006974">
    <property type="term" value="P:DNA damage response"/>
    <property type="evidence" value="ECO:0007669"/>
    <property type="project" value="TreeGrafter"/>
</dbReference>
<dbReference type="STRING" id="405444.ABB26_00280"/>
<dbReference type="PANTHER" id="PTHR34387:SF2">
    <property type="entry name" value="SLR1258 PROTEIN"/>
    <property type="match status" value="1"/>
</dbReference>
<evidence type="ECO:0000313" key="2">
    <source>
        <dbReference type="EMBL" id="KRG66525.1"/>
    </source>
</evidence>
<dbReference type="PATRIC" id="fig|405444.3.peg.54"/>
<dbReference type="AlphaFoldDB" id="A0A0R0CA87"/>
<keyword evidence="1" id="KW-0732">Signal</keyword>
<dbReference type="Proteomes" id="UP000050864">
    <property type="component" value="Unassembled WGS sequence"/>
</dbReference>
<sequence>MKLLNMLLWSSLLVAVAPQALAQANSLPSQPHLLVKGQAKQEVLPDQFEIRVNLSSTDKDPSVARQRAQANATQVLSAFKAQHALLDSVQASALAVAPEYTYTNNERVFAGTKVARSLSARFGSLDEVRRLLGTLKTSEELQISGITTIFSGEATVRAELKRQAAEQTREAARKLADSYGVRLGGLYTISEVAPNFAYGIQAGTWPGAYGAGNLPPMPPTDVQMPSPRATDVVAESLEAGSITLSENVYAIFLIAQ</sequence>
<evidence type="ECO:0000313" key="3">
    <source>
        <dbReference type="Proteomes" id="UP000050864"/>
    </source>
</evidence>
<gene>
    <name evidence="2" type="ORF">ABB26_00280</name>
</gene>
<accession>A0A0R0CA87</accession>
<keyword evidence="3" id="KW-1185">Reference proteome</keyword>
<dbReference type="InterPro" id="IPR007497">
    <property type="entry name" value="SIMPL/DUF541"/>
</dbReference>
<evidence type="ECO:0000256" key="1">
    <source>
        <dbReference type="SAM" id="SignalP"/>
    </source>
</evidence>
<name>A0A0R0CA87_9GAMM</name>
<protein>
    <recommendedName>
        <fullName evidence="4">SIMPL domain-containing protein</fullName>
    </recommendedName>
</protein>
<dbReference type="InterPro" id="IPR052022">
    <property type="entry name" value="26kDa_periplasmic_antigen"/>
</dbReference>
<reference evidence="2 3" key="1">
    <citation type="submission" date="2015-05" db="EMBL/GenBank/DDBJ databases">
        <title>Genome sequencing and analysis of members of genus Stenotrophomonas.</title>
        <authorList>
            <person name="Patil P.P."/>
            <person name="Midha S."/>
            <person name="Patil P.B."/>
        </authorList>
    </citation>
    <scope>NUCLEOTIDE SEQUENCE [LARGE SCALE GENOMIC DNA]</scope>
    <source>
        <strain evidence="2 3">DSM 18929</strain>
    </source>
</reference>
<comment type="caution">
    <text evidence="2">The sequence shown here is derived from an EMBL/GenBank/DDBJ whole genome shotgun (WGS) entry which is preliminary data.</text>
</comment>